<comment type="caution">
    <text evidence="8">Lacks conserved residue(s) required for the propagation of feature annotation.</text>
</comment>
<comment type="subcellular location">
    <subcellularLocation>
        <location evidence="8">Cell inner membrane</location>
        <topology evidence="8">Multi-pass membrane protein</topology>
    </subcellularLocation>
    <subcellularLocation>
        <location evidence="1">Cell membrane</location>
        <topology evidence="1">Multi-pass membrane protein</topology>
    </subcellularLocation>
</comment>
<feature type="transmembrane region" description="Helical" evidence="8">
    <location>
        <begin position="230"/>
        <end position="251"/>
    </location>
</feature>
<evidence type="ECO:0000256" key="1">
    <source>
        <dbReference type="ARBA" id="ARBA00004651"/>
    </source>
</evidence>
<dbReference type="InterPro" id="IPR011701">
    <property type="entry name" value="MFS"/>
</dbReference>
<dbReference type="CDD" id="cd17320">
    <property type="entry name" value="MFS_MdfA_MDR_like"/>
    <property type="match status" value="1"/>
</dbReference>
<keyword evidence="3 8" id="KW-0813">Transport</keyword>
<accession>A0A2S5T2N9</accession>
<organism evidence="10 12">
    <name type="scientific">Caldimonas thermodepolymerans</name>
    <dbReference type="NCBI Taxonomy" id="215580"/>
    <lineage>
        <taxon>Bacteria</taxon>
        <taxon>Pseudomonadati</taxon>
        <taxon>Pseudomonadota</taxon>
        <taxon>Betaproteobacteria</taxon>
        <taxon>Burkholderiales</taxon>
        <taxon>Sphaerotilaceae</taxon>
        <taxon>Caldimonas</taxon>
    </lineage>
</organism>
<dbReference type="Pfam" id="PF07690">
    <property type="entry name" value="MFS_1"/>
    <property type="match status" value="1"/>
</dbReference>
<feature type="transmembrane region" description="Helical" evidence="8">
    <location>
        <begin position="147"/>
        <end position="169"/>
    </location>
</feature>
<dbReference type="PROSITE" id="PS00216">
    <property type="entry name" value="SUGAR_TRANSPORT_1"/>
    <property type="match status" value="1"/>
</dbReference>
<dbReference type="InterPro" id="IPR004812">
    <property type="entry name" value="Efflux_drug-R_Bcr/CmlA"/>
</dbReference>
<dbReference type="PROSITE" id="PS50850">
    <property type="entry name" value="MFS"/>
    <property type="match status" value="1"/>
</dbReference>
<dbReference type="GO" id="GO:0005886">
    <property type="term" value="C:plasma membrane"/>
    <property type="evidence" value="ECO:0007669"/>
    <property type="project" value="UniProtKB-SubCell"/>
</dbReference>
<feature type="transmembrane region" description="Helical" evidence="8">
    <location>
        <begin position="382"/>
        <end position="404"/>
    </location>
</feature>
<evidence type="ECO:0000313" key="12">
    <source>
        <dbReference type="Proteomes" id="UP000239406"/>
    </source>
</evidence>
<dbReference type="EMBL" id="PSNY01000014">
    <property type="protein sequence ID" value="PPE69240.1"/>
    <property type="molecule type" value="Genomic_DNA"/>
</dbReference>
<dbReference type="OrthoDB" id="9814303at2"/>
<reference evidence="10 12" key="1">
    <citation type="submission" date="2018-02" db="EMBL/GenBank/DDBJ databases">
        <title>Reclassifiation of [Polyangium] brachysporum DSM 7029 as Guopingzhaonella breviflexa gen. nov., sp. nov., a member of the family Comamonadaceae.</title>
        <authorList>
            <person name="Tang B."/>
        </authorList>
    </citation>
    <scope>NUCLEOTIDE SEQUENCE [LARGE SCALE GENOMIC DNA]</scope>
    <source>
        <strain evidence="10 12">DSM 15344</strain>
    </source>
</reference>
<dbReference type="PANTHER" id="PTHR23502:SF132">
    <property type="entry name" value="POLYAMINE TRANSPORTER 2-RELATED"/>
    <property type="match status" value="1"/>
</dbReference>
<name>A0A2S5T2N9_9BURK</name>
<feature type="transmembrane region" description="Helical" evidence="8">
    <location>
        <begin position="352"/>
        <end position="376"/>
    </location>
</feature>
<evidence type="ECO:0000256" key="3">
    <source>
        <dbReference type="ARBA" id="ARBA00022448"/>
    </source>
</evidence>
<feature type="transmembrane region" description="Helical" evidence="8">
    <location>
        <begin position="51"/>
        <end position="77"/>
    </location>
</feature>
<gene>
    <name evidence="10" type="ORF">C1702_13285</name>
    <name evidence="11" type="ORF">EV676_101172</name>
</gene>
<evidence type="ECO:0000256" key="4">
    <source>
        <dbReference type="ARBA" id="ARBA00022475"/>
    </source>
</evidence>
<evidence type="ECO:0000256" key="5">
    <source>
        <dbReference type="ARBA" id="ARBA00022692"/>
    </source>
</evidence>
<dbReference type="InterPro" id="IPR020846">
    <property type="entry name" value="MFS_dom"/>
</dbReference>
<feature type="transmembrane region" description="Helical" evidence="8">
    <location>
        <begin position="263"/>
        <end position="281"/>
    </location>
</feature>
<protein>
    <recommendedName>
        <fullName evidence="8">Bcr/CflA family efflux transporter</fullName>
    </recommendedName>
</protein>
<keyword evidence="12" id="KW-1185">Reference proteome</keyword>
<feature type="transmembrane region" description="Helical" evidence="8">
    <location>
        <begin position="118"/>
        <end position="135"/>
    </location>
</feature>
<dbReference type="Proteomes" id="UP000294772">
    <property type="component" value="Unassembled WGS sequence"/>
</dbReference>
<evidence type="ECO:0000256" key="2">
    <source>
        <dbReference type="ARBA" id="ARBA00006236"/>
    </source>
</evidence>
<feature type="domain" description="Major facilitator superfamily (MFS) profile" evidence="9">
    <location>
        <begin position="23"/>
        <end position="416"/>
    </location>
</feature>
<evidence type="ECO:0000313" key="11">
    <source>
        <dbReference type="EMBL" id="TCP09598.1"/>
    </source>
</evidence>
<evidence type="ECO:0000256" key="8">
    <source>
        <dbReference type="RuleBase" id="RU365088"/>
    </source>
</evidence>
<keyword evidence="5 8" id="KW-0812">Transmembrane</keyword>
<dbReference type="InterPro" id="IPR005829">
    <property type="entry name" value="Sugar_transporter_CS"/>
</dbReference>
<keyword evidence="8" id="KW-0997">Cell inner membrane</keyword>
<dbReference type="RefSeq" id="WP_104358193.1">
    <property type="nucleotide sequence ID" value="NZ_CALFFA010000022.1"/>
</dbReference>
<comment type="similarity">
    <text evidence="2 8">Belongs to the major facilitator superfamily. Bcr/CmlA family.</text>
</comment>
<proteinExistence type="inferred from homology"/>
<sequence>MPSTVTPSDAAPIERSRPGNQTIVLALTLLLGTQPLSTDFYLPSLPSLPGIFGVSIATVQLTLSALVVGFGAAQLVLGPVADRYGRRPVLLGGLLLYTAASALALPATHIAWLVACRFMQGIAMAACVVGARAMLRDFYLPQDGARVLAKAMTWMSVIPLLGPMLGGLLETAFGWRGTFTVLALFGAAGLLFIGLRVPESLGQRDPHALRLAPLLRSSADILRHPTFRAYTVLAGSTYAGLFTFIAGSPFVLVDVLGYTRAQFGVAFSLVVSGYVIGSSWCQRLIPRRGVVRTVRLAAGLSLAGGLSMAALALAGVRHPLALLVPQFVYMMAHGIHQPCAHTGAVGPFPARAGTAAALSGFLCMVLAFGVSSWIGWSHNGTVYPLALTIAFWSLLVGYAAWVLVRRHGEPTPSAAS</sequence>
<dbReference type="SUPFAM" id="SSF103473">
    <property type="entry name" value="MFS general substrate transporter"/>
    <property type="match status" value="1"/>
</dbReference>
<dbReference type="GO" id="GO:1990961">
    <property type="term" value="P:xenobiotic detoxification by transmembrane export across the plasma membrane"/>
    <property type="evidence" value="ECO:0007669"/>
    <property type="project" value="InterPro"/>
</dbReference>
<evidence type="ECO:0000256" key="7">
    <source>
        <dbReference type="ARBA" id="ARBA00023136"/>
    </source>
</evidence>
<reference evidence="11 13" key="2">
    <citation type="submission" date="2019-03" db="EMBL/GenBank/DDBJ databases">
        <title>Genomic Encyclopedia of Type Strains, Phase IV (KMG-IV): sequencing the most valuable type-strain genomes for metagenomic binning, comparative biology and taxonomic classification.</title>
        <authorList>
            <person name="Goeker M."/>
        </authorList>
    </citation>
    <scope>NUCLEOTIDE SEQUENCE [LARGE SCALE GENOMIC DNA]</scope>
    <source>
        <strain evidence="11 13">DSM 15264</strain>
    </source>
</reference>
<dbReference type="NCBIfam" id="TIGR00710">
    <property type="entry name" value="efflux_Bcr_CflA"/>
    <property type="match status" value="1"/>
</dbReference>
<feature type="transmembrane region" description="Helical" evidence="8">
    <location>
        <begin position="89"/>
        <end position="112"/>
    </location>
</feature>
<dbReference type="GO" id="GO:0042910">
    <property type="term" value="F:xenobiotic transmembrane transporter activity"/>
    <property type="evidence" value="ECO:0007669"/>
    <property type="project" value="InterPro"/>
</dbReference>
<comment type="caution">
    <text evidence="10">The sequence shown here is derived from an EMBL/GenBank/DDBJ whole genome shotgun (WGS) entry which is preliminary data.</text>
</comment>
<dbReference type="PANTHER" id="PTHR23502">
    <property type="entry name" value="MAJOR FACILITATOR SUPERFAMILY"/>
    <property type="match status" value="1"/>
</dbReference>
<keyword evidence="4" id="KW-1003">Cell membrane</keyword>
<feature type="transmembrane region" description="Helical" evidence="8">
    <location>
        <begin position="293"/>
        <end position="314"/>
    </location>
</feature>
<dbReference type="AlphaFoldDB" id="A0A2S5T2N9"/>
<dbReference type="Gene3D" id="1.20.1720.10">
    <property type="entry name" value="Multidrug resistance protein D"/>
    <property type="match status" value="1"/>
</dbReference>
<evidence type="ECO:0000256" key="6">
    <source>
        <dbReference type="ARBA" id="ARBA00022989"/>
    </source>
</evidence>
<evidence type="ECO:0000259" key="9">
    <source>
        <dbReference type="PROSITE" id="PS50850"/>
    </source>
</evidence>
<keyword evidence="7 8" id="KW-0472">Membrane</keyword>
<dbReference type="EMBL" id="SLXF01000001">
    <property type="protein sequence ID" value="TCP09598.1"/>
    <property type="molecule type" value="Genomic_DNA"/>
</dbReference>
<dbReference type="InterPro" id="IPR036259">
    <property type="entry name" value="MFS_trans_sf"/>
</dbReference>
<keyword evidence="6 8" id="KW-1133">Transmembrane helix</keyword>
<evidence type="ECO:0000313" key="13">
    <source>
        <dbReference type="Proteomes" id="UP000294772"/>
    </source>
</evidence>
<dbReference type="Proteomes" id="UP000239406">
    <property type="component" value="Unassembled WGS sequence"/>
</dbReference>
<evidence type="ECO:0000313" key="10">
    <source>
        <dbReference type="EMBL" id="PPE69240.1"/>
    </source>
</evidence>
<feature type="transmembrane region" description="Helical" evidence="8">
    <location>
        <begin position="175"/>
        <end position="195"/>
    </location>
</feature>